<dbReference type="EC" id="3.4.21.-" evidence="11"/>
<evidence type="ECO:0000256" key="5">
    <source>
        <dbReference type="ARBA" id="ARBA00022984"/>
    </source>
</evidence>
<feature type="region of interest" description="Disordered" evidence="8">
    <location>
        <begin position="36"/>
        <end position="76"/>
    </location>
</feature>
<dbReference type="PANTHER" id="PTHR21581:SF26">
    <property type="entry name" value="D-ALANYL-D-ALANINE ENDOPEPTIDASE"/>
    <property type="match status" value="1"/>
</dbReference>
<evidence type="ECO:0000256" key="6">
    <source>
        <dbReference type="ARBA" id="ARBA00023316"/>
    </source>
</evidence>
<evidence type="ECO:0000313" key="12">
    <source>
        <dbReference type="Proteomes" id="UP000634919"/>
    </source>
</evidence>
<dbReference type="Proteomes" id="UP000634919">
    <property type="component" value="Unassembled WGS sequence"/>
</dbReference>
<protein>
    <submittedName>
        <fullName evidence="11">D-alanyl-D-alanine endopeptidase</fullName>
        <ecNumber evidence="11">3.4.21.-</ecNumber>
    </submittedName>
</protein>
<dbReference type="RefSeq" id="WP_191724789.1">
    <property type="nucleotide sequence ID" value="NZ_JACSQK010000012.1"/>
</dbReference>
<name>A0ABR8SFV4_9BURK</name>
<gene>
    <name evidence="11" type="primary">pbpG</name>
    <name evidence="11" type="ORF">H9646_18060</name>
</gene>
<keyword evidence="3 11" id="KW-0378">Hydrolase</keyword>
<evidence type="ECO:0000256" key="8">
    <source>
        <dbReference type="SAM" id="MobiDB-lite"/>
    </source>
</evidence>
<keyword evidence="2 9" id="KW-0732">Signal</keyword>
<evidence type="ECO:0000256" key="2">
    <source>
        <dbReference type="ARBA" id="ARBA00022729"/>
    </source>
</evidence>
<keyword evidence="6" id="KW-0961">Cell wall biogenesis/degradation</keyword>
<proteinExistence type="inferred from homology"/>
<dbReference type="InterPro" id="IPR012338">
    <property type="entry name" value="Beta-lactam/transpept-like"/>
</dbReference>
<dbReference type="GO" id="GO:0016787">
    <property type="term" value="F:hydrolase activity"/>
    <property type="evidence" value="ECO:0007669"/>
    <property type="project" value="UniProtKB-KW"/>
</dbReference>
<comment type="similarity">
    <text evidence="1 7">Belongs to the peptidase S11 family.</text>
</comment>
<comment type="caution">
    <text evidence="11">The sequence shown here is derived from an EMBL/GenBank/DDBJ whole genome shotgun (WGS) entry which is preliminary data.</text>
</comment>
<dbReference type="NCBIfam" id="NF008668">
    <property type="entry name" value="PRK11669.1"/>
    <property type="match status" value="1"/>
</dbReference>
<keyword evidence="5" id="KW-0573">Peptidoglycan synthesis</keyword>
<reference evidence="11 12" key="1">
    <citation type="submission" date="2020-08" db="EMBL/GenBank/DDBJ databases">
        <title>A Genomic Blueprint of the Chicken Gut Microbiome.</title>
        <authorList>
            <person name="Gilroy R."/>
            <person name="Ravi A."/>
            <person name="Getino M."/>
            <person name="Pursley I."/>
            <person name="Horton D.L."/>
            <person name="Alikhan N.-F."/>
            <person name="Baker D."/>
            <person name="Gharbi K."/>
            <person name="Hall N."/>
            <person name="Watson M."/>
            <person name="Adriaenssens E.M."/>
            <person name="Foster-Nyarko E."/>
            <person name="Jarju S."/>
            <person name="Secka A."/>
            <person name="Antonio M."/>
            <person name="Oren A."/>
            <person name="Chaudhuri R."/>
            <person name="La Ragione R.M."/>
            <person name="Hildebrand F."/>
            <person name="Pallen M.J."/>
        </authorList>
    </citation>
    <scope>NUCLEOTIDE SEQUENCE [LARGE SCALE GENOMIC DNA]</scope>
    <source>
        <strain evidence="11 12">Sa2CVA6</strain>
    </source>
</reference>
<feature type="signal peptide" evidence="9">
    <location>
        <begin position="1"/>
        <end position="26"/>
    </location>
</feature>
<evidence type="ECO:0000256" key="7">
    <source>
        <dbReference type="RuleBase" id="RU004016"/>
    </source>
</evidence>
<evidence type="ECO:0000256" key="4">
    <source>
        <dbReference type="ARBA" id="ARBA00022960"/>
    </source>
</evidence>
<accession>A0ABR8SFV4</accession>
<keyword evidence="12" id="KW-1185">Reference proteome</keyword>
<evidence type="ECO:0000256" key="3">
    <source>
        <dbReference type="ARBA" id="ARBA00022801"/>
    </source>
</evidence>
<keyword evidence="4" id="KW-0133">Cell shape</keyword>
<dbReference type="PANTHER" id="PTHR21581">
    <property type="entry name" value="D-ALANYL-D-ALANINE CARBOXYPEPTIDASE"/>
    <property type="match status" value="1"/>
</dbReference>
<evidence type="ECO:0000256" key="1">
    <source>
        <dbReference type="ARBA" id="ARBA00007164"/>
    </source>
</evidence>
<feature type="compositionally biased region" description="Low complexity" evidence="8">
    <location>
        <begin position="36"/>
        <end position="48"/>
    </location>
</feature>
<dbReference type="Gene3D" id="3.40.710.10">
    <property type="entry name" value="DD-peptidase/beta-lactamase superfamily"/>
    <property type="match status" value="1"/>
</dbReference>
<dbReference type="InterPro" id="IPR001967">
    <property type="entry name" value="Peptidase_S11_N"/>
</dbReference>
<dbReference type="SUPFAM" id="SSF56601">
    <property type="entry name" value="beta-lactamase/transpeptidase-like"/>
    <property type="match status" value="1"/>
</dbReference>
<sequence length="383" mass="41044">MHHRSPFAYGRIAKALAFLTLSCALAAPAAYASKKAPTKKQTTAASASVKKKQAAKATSTKKVVAQKNTKSATSNRKVVATRAVKSNTKVARKATATRAVAAAAAGAAAVAVARPSFGQMAGLHQVSDPLDLKSSVALVLDQDTKEVLLSKNDHAVLPIASITKLMTGLLIAEAKLPMDEMITITQDDVDTEKHSSSRLRVGTQLSRGEMLHLALMSSENRAAHALGRTYPGGLVHFVQLMNNKAKLLGMTETQYVEPTGLSSRNQSSAHDLATLVNVTHANPLMRQYSTSPSYEVAVGNRMLQFNNTNSLVKSDRWDIGLQKTGYISEAGRCLVMQAEVSGRKIIMVFLDSVGKYSRQGDAERVRHWVESLSSGNGMLTASK</sequence>
<feature type="compositionally biased region" description="Low complexity" evidence="8">
    <location>
        <begin position="55"/>
        <end position="67"/>
    </location>
</feature>
<organism evidence="11 12">
    <name type="scientific">Comamonas avium</name>
    <dbReference type="NCBI Taxonomy" id="2762231"/>
    <lineage>
        <taxon>Bacteria</taxon>
        <taxon>Pseudomonadati</taxon>
        <taxon>Pseudomonadota</taxon>
        <taxon>Betaproteobacteria</taxon>
        <taxon>Burkholderiales</taxon>
        <taxon>Comamonadaceae</taxon>
        <taxon>Comamonas</taxon>
    </lineage>
</organism>
<dbReference type="InterPro" id="IPR018044">
    <property type="entry name" value="Peptidase_S11"/>
</dbReference>
<feature type="chain" id="PRO_5046226213" evidence="9">
    <location>
        <begin position="27"/>
        <end position="383"/>
    </location>
</feature>
<evidence type="ECO:0000256" key="9">
    <source>
        <dbReference type="SAM" id="SignalP"/>
    </source>
</evidence>
<evidence type="ECO:0000313" key="11">
    <source>
        <dbReference type="EMBL" id="MBD7962377.1"/>
    </source>
</evidence>
<feature type="domain" description="Peptidase S11 D-alanyl-D-alanine carboxypeptidase A N-terminal" evidence="10">
    <location>
        <begin position="127"/>
        <end position="352"/>
    </location>
</feature>
<evidence type="ECO:0000259" key="10">
    <source>
        <dbReference type="Pfam" id="PF00768"/>
    </source>
</evidence>
<dbReference type="PRINTS" id="PR00725">
    <property type="entry name" value="DADACBPTASE1"/>
</dbReference>
<dbReference type="Pfam" id="PF00768">
    <property type="entry name" value="Peptidase_S11"/>
    <property type="match status" value="1"/>
</dbReference>
<dbReference type="EMBL" id="JACSQK010000012">
    <property type="protein sequence ID" value="MBD7962377.1"/>
    <property type="molecule type" value="Genomic_DNA"/>
</dbReference>